<evidence type="ECO:0000256" key="2">
    <source>
        <dbReference type="ARBA" id="ARBA00023276"/>
    </source>
</evidence>
<evidence type="ECO:0000259" key="4">
    <source>
        <dbReference type="Pfam" id="PF14870"/>
    </source>
</evidence>
<feature type="domain" description="Photosynthesis system II assembly factor Ycf48/Hcf136-like" evidence="4">
    <location>
        <begin position="114"/>
        <end position="260"/>
    </location>
</feature>
<dbReference type="Pfam" id="PF14870">
    <property type="entry name" value="PSII_BNR"/>
    <property type="match status" value="1"/>
</dbReference>
<evidence type="ECO:0000313" key="5">
    <source>
        <dbReference type="EMBL" id="CAK15353.1"/>
    </source>
</evidence>
<dbReference type="SUPFAM" id="SSF110296">
    <property type="entry name" value="Oligoxyloglucan reducing end-specific cellobiohydrolase"/>
    <property type="match status" value="1"/>
</dbReference>
<gene>
    <name evidence="5" type="ordered locus">PSEEN2551</name>
</gene>
<reference evidence="5 6" key="1">
    <citation type="journal article" date="2006" name="Nat. Biotechnol.">
        <title>Complete genome sequence of the entomopathogenic and metabolically versatile soil bacterium Pseudomonas entomophila.</title>
        <authorList>
            <person name="Vodovar N."/>
            <person name="Vallenet D."/>
            <person name="Cruveiller S."/>
            <person name="Rouy Z."/>
            <person name="Barbe V."/>
            <person name="Acosta C."/>
            <person name="Cattolico L."/>
            <person name="Jubin C."/>
            <person name="Lajus A."/>
            <person name="Segurens B."/>
            <person name="Vacherie B."/>
            <person name="Wincker P."/>
            <person name="Weissenbach J."/>
            <person name="Lemaitre B."/>
            <person name="Medigue C."/>
            <person name="Boccard F."/>
        </authorList>
    </citation>
    <scope>NUCLEOTIDE SEQUENCE [LARGE SCALE GENOMIC DNA]</scope>
    <source>
        <strain evidence="5 6">L48</strain>
    </source>
</reference>
<dbReference type="eggNOG" id="COG4447">
    <property type="taxonomic scope" value="Bacteria"/>
</dbReference>
<dbReference type="STRING" id="384676.PSEEN2551"/>
<name>Q1IAG6_PSEE4</name>
<keyword evidence="2" id="KW-0604">Photosystem II</keyword>
<evidence type="ECO:0000256" key="3">
    <source>
        <dbReference type="SAM" id="SignalP"/>
    </source>
</evidence>
<protein>
    <recommendedName>
        <fullName evidence="4">Photosynthesis system II assembly factor Ycf48/Hcf136-like domain-containing protein</fullName>
    </recommendedName>
</protein>
<dbReference type="PANTHER" id="PTHR47199:SF2">
    <property type="entry name" value="PHOTOSYSTEM II STABILITY_ASSEMBLY FACTOR HCF136, CHLOROPLASTIC"/>
    <property type="match status" value="1"/>
</dbReference>
<feature type="signal peptide" evidence="3">
    <location>
        <begin position="1"/>
        <end position="23"/>
    </location>
</feature>
<proteinExistence type="predicted"/>
<dbReference type="HOGENOM" id="CLU_063224_1_0_6"/>
<dbReference type="PANTHER" id="PTHR47199">
    <property type="entry name" value="PHOTOSYSTEM II STABILITY/ASSEMBLY FACTOR HCF136, CHLOROPLASTIC"/>
    <property type="match status" value="1"/>
</dbReference>
<dbReference type="CDD" id="cd15482">
    <property type="entry name" value="Sialidase_non-viral"/>
    <property type="match status" value="1"/>
</dbReference>
<dbReference type="GO" id="GO:0015979">
    <property type="term" value="P:photosynthesis"/>
    <property type="evidence" value="ECO:0007669"/>
    <property type="project" value="UniProtKB-KW"/>
</dbReference>
<sequence length="327" mass="34018">MPMTAVRLLPWVLGLMCAGQAWAAPAIALNDVHQAPLVAVGRAGSGLVAVGDHGVVALSADGQQWRQARSVPVEGLLTAVSFIDSQQGWAVGHGGVLLHSVDGGQDWTLQKHLEGRPVLLSVLFTDARHGVVVGAYGYAARTANGGVTWQALQVGEEGDDFHFNQVFQAADASLFIVGEAGHAYRSTDQGDSWQALDTGVSGSLWTGTGLRDGRVLLAGMSGRVLLGDSQGRHWQVLDSGSREAITAVAQLDDGRVALVGNAGLVAVSDTLVAHFTSTQREDRQNLAALVAQPGHLLLLGAAGVVDSVAPDAKPTVTARQSTENAPR</sequence>
<organism evidence="5 6">
    <name type="scientific">Pseudomonas entomophila (strain L48)</name>
    <dbReference type="NCBI Taxonomy" id="384676"/>
    <lineage>
        <taxon>Bacteria</taxon>
        <taxon>Pseudomonadati</taxon>
        <taxon>Pseudomonadota</taxon>
        <taxon>Gammaproteobacteria</taxon>
        <taxon>Pseudomonadales</taxon>
        <taxon>Pseudomonadaceae</taxon>
        <taxon>Pseudomonas</taxon>
    </lineage>
</organism>
<dbReference type="EMBL" id="CT573326">
    <property type="protein sequence ID" value="CAK15353.1"/>
    <property type="molecule type" value="Genomic_DNA"/>
</dbReference>
<dbReference type="GO" id="GO:0009523">
    <property type="term" value="C:photosystem II"/>
    <property type="evidence" value="ECO:0007669"/>
    <property type="project" value="UniProtKB-KW"/>
</dbReference>
<accession>Q1IAG6</accession>
<dbReference type="Gene3D" id="2.130.10.10">
    <property type="entry name" value="YVTN repeat-like/Quinoprotein amine dehydrogenase"/>
    <property type="match status" value="1"/>
</dbReference>
<evidence type="ECO:0000313" key="6">
    <source>
        <dbReference type="Proteomes" id="UP000000658"/>
    </source>
</evidence>
<dbReference type="KEGG" id="pen:PSEEN2551"/>
<dbReference type="InterPro" id="IPR028203">
    <property type="entry name" value="PSII_CF48-like_dom"/>
</dbReference>
<dbReference type="AlphaFoldDB" id="Q1IAG6"/>
<feature type="chain" id="PRO_5004191131" description="Photosynthesis system II assembly factor Ycf48/Hcf136-like domain-containing protein" evidence="3">
    <location>
        <begin position="24"/>
        <end position="327"/>
    </location>
</feature>
<evidence type="ECO:0000256" key="1">
    <source>
        <dbReference type="ARBA" id="ARBA00022531"/>
    </source>
</evidence>
<keyword evidence="1" id="KW-0602">Photosynthesis</keyword>
<dbReference type="Proteomes" id="UP000000658">
    <property type="component" value="Chromosome"/>
</dbReference>
<keyword evidence="3" id="KW-0732">Signal</keyword>
<dbReference type="InterPro" id="IPR015943">
    <property type="entry name" value="WD40/YVTN_repeat-like_dom_sf"/>
</dbReference>